<accession>A0A6M0PC57</accession>
<reference evidence="1 2" key="2">
    <citation type="submission" date="2020-03" db="EMBL/GenBank/DDBJ databases">
        <title>Bacillus aquiflavi sp. nov., isolated from yellow water of strong flavor Chinese baijiu in Yibin region of China.</title>
        <authorList>
            <person name="Xie J."/>
        </authorList>
    </citation>
    <scope>NUCLEOTIDE SEQUENCE [LARGE SCALE GENOMIC DNA]</scope>
    <source>
        <strain evidence="1 2">Gsoil 114</strain>
    </source>
</reference>
<keyword evidence="2" id="KW-1185">Reference proteome</keyword>
<evidence type="ECO:0000313" key="2">
    <source>
        <dbReference type="Proteomes" id="UP000476934"/>
    </source>
</evidence>
<dbReference type="AlphaFoldDB" id="A0A6M0PC57"/>
<dbReference type="EMBL" id="JAAIWK010000044">
    <property type="protein sequence ID" value="NEY21670.1"/>
    <property type="molecule type" value="Genomic_DNA"/>
</dbReference>
<protein>
    <submittedName>
        <fullName evidence="1">Uncharacterized protein</fullName>
    </submittedName>
</protein>
<dbReference type="Proteomes" id="UP000476934">
    <property type="component" value="Unassembled WGS sequence"/>
</dbReference>
<organism evidence="1 2">
    <name type="scientific">Heyndrickxia ginsengihumi</name>
    <dbReference type="NCBI Taxonomy" id="363870"/>
    <lineage>
        <taxon>Bacteria</taxon>
        <taxon>Bacillati</taxon>
        <taxon>Bacillota</taxon>
        <taxon>Bacilli</taxon>
        <taxon>Bacillales</taxon>
        <taxon>Bacillaceae</taxon>
        <taxon>Heyndrickxia</taxon>
    </lineage>
</organism>
<sequence length="318" mass="37984">MCEKNIWKTFTFFQSADYTQNFLKKCYSQLQFNDLDVKSYENSYTFMYYLEHAEIYYNQSKKSPLAIQPVLMFYGLIHLIKACLLTVDPSYPETTSVMAHGVSSRKRKKQNFQFLHDEVKIQKLGLCTHFANKMFQLNYLEGEKFLMIHLLKQLPELNDCFSYLDHIDPFLFLDQKNGQFTLPISILDHYHMTAERFANYINQKSSGIIEEVQSSKDCIHFTSKKNLPLPFRFHLYNNQYCLPNKLSKEMFLPELIIHYLLLYNLSMIARYETEWWAELLKTRQTYDYPIIQSFIEQTMNKAPYICFEFLNAKIHNEC</sequence>
<dbReference type="RefSeq" id="WP_025731356.1">
    <property type="nucleotide sequence ID" value="NZ_JAAIWK010000044.1"/>
</dbReference>
<proteinExistence type="predicted"/>
<dbReference type="InterPro" id="IPR026988">
    <property type="entry name" value="YaaC-like"/>
</dbReference>
<name>A0A6M0PC57_9BACI</name>
<comment type="caution">
    <text evidence="1">The sequence shown here is derived from an EMBL/GenBank/DDBJ whole genome shotgun (WGS) entry which is preliminary data.</text>
</comment>
<dbReference type="Pfam" id="PF14175">
    <property type="entry name" value="YaaC"/>
    <property type="match status" value="1"/>
</dbReference>
<gene>
    <name evidence="1" type="ORF">G4D61_17270</name>
</gene>
<evidence type="ECO:0000313" key="1">
    <source>
        <dbReference type="EMBL" id="NEY21670.1"/>
    </source>
</evidence>
<reference evidence="1 2" key="1">
    <citation type="submission" date="2020-02" db="EMBL/GenBank/DDBJ databases">
        <authorList>
            <person name="Feng H."/>
        </authorList>
    </citation>
    <scope>NUCLEOTIDE SEQUENCE [LARGE SCALE GENOMIC DNA]</scope>
    <source>
        <strain evidence="1 2">Gsoil 114</strain>
    </source>
</reference>